<dbReference type="GO" id="GO:0009543">
    <property type="term" value="C:chloroplast thylakoid lumen"/>
    <property type="evidence" value="ECO:0007669"/>
    <property type="project" value="TreeGrafter"/>
</dbReference>
<evidence type="ECO:0000313" key="3">
    <source>
        <dbReference type="EMBL" id="KAK9821736.1"/>
    </source>
</evidence>
<dbReference type="GO" id="GO:0003755">
    <property type="term" value="F:peptidyl-prolyl cis-trans isomerase activity"/>
    <property type="evidence" value="ECO:0007669"/>
    <property type="project" value="UniProtKB-KW"/>
</dbReference>
<evidence type="ECO:0000313" key="4">
    <source>
        <dbReference type="Proteomes" id="UP001445335"/>
    </source>
</evidence>
<dbReference type="Gene3D" id="3.10.50.40">
    <property type="match status" value="1"/>
</dbReference>
<feature type="domain" description="PPIase FKBP-type" evidence="2">
    <location>
        <begin position="116"/>
        <end position="211"/>
    </location>
</feature>
<keyword evidence="4" id="KW-1185">Reference proteome</keyword>
<protein>
    <recommendedName>
        <fullName evidence="1">peptidylprolyl isomerase</fullName>
        <ecNumber evidence="1">5.2.1.8</ecNumber>
    </recommendedName>
</protein>
<keyword evidence="1" id="KW-0697">Rotamase</keyword>
<dbReference type="EC" id="5.2.1.8" evidence="1"/>
<comment type="caution">
    <text evidence="3">The sequence shown here is derived from an EMBL/GenBank/DDBJ whole genome shotgun (WGS) entry which is preliminary data.</text>
</comment>
<dbReference type="PANTHER" id="PTHR47862">
    <property type="entry name" value="PEPTIDYL-PROLYL CIS-TRANS ISOMERASE FKBP18, CHLOROPLASTIC"/>
    <property type="match status" value="1"/>
</dbReference>
<accession>A0AAW1QKU2</accession>
<name>A0AAW1QKU2_9CHLO</name>
<organism evidence="3 4">
    <name type="scientific">Elliptochloris bilobata</name>
    <dbReference type="NCBI Taxonomy" id="381761"/>
    <lineage>
        <taxon>Eukaryota</taxon>
        <taxon>Viridiplantae</taxon>
        <taxon>Chlorophyta</taxon>
        <taxon>core chlorophytes</taxon>
        <taxon>Trebouxiophyceae</taxon>
        <taxon>Trebouxiophyceae incertae sedis</taxon>
        <taxon>Elliptochloris clade</taxon>
        <taxon>Elliptochloris</taxon>
    </lineage>
</organism>
<sequence>MRAHFISTKPLAPQAVALPVPAVCCVKGKQPATPPTASASPLRAEGWQRRAAMLQGASLAASLLLLVPGHAHALPGFKKDLKKRKLKVPEEAYKEGPDGLRYFDVEEGRGALADEGERVVVHYEARWRGVTFMTSRTQWGGVTGGQPLGFDIGAKGAGGTLPGLDLGVRGMRVGGQRKLLVPPNLAYGSRGYGEIPSDATLEFDVELLSIKSSPFGFRSKLVEG</sequence>
<gene>
    <name evidence="3" type="ORF">WJX81_000095</name>
</gene>
<dbReference type="InterPro" id="IPR046357">
    <property type="entry name" value="PPIase_dom_sf"/>
</dbReference>
<evidence type="ECO:0000259" key="2">
    <source>
        <dbReference type="PROSITE" id="PS50059"/>
    </source>
</evidence>
<comment type="catalytic activity">
    <reaction evidence="1">
        <text>[protein]-peptidylproline (omega=180) = [protein]-peptidylproline (omega=0)</text>
        <dbReference type="Rhea" id="RHEA:16237"/>
        <dbReference type="Rhea" id="RHEA-COMP:10747"/>
        <dbReference type="Rhea" id="RHEA-COMP:10748"/>
        <dbReference type="ChEBI" id="CHEBI:83833"/>
        <dbReference type="ChEBI" id="CHEBI:83834"/>
        <dbReference type="EC" id="5.2.1.8"/>
    </reaction>
</comment>
<reference evidence="3 4" key="1">
    <citation type="journal article" date="2024" name="Nat. Commun.">
        <title>Phylogenomics reveals the evolutionary origins of lichenization in chlorophyte algae.</title>
        <authorList>
            <person name="Puginier C."/>
            <person name="Libourel C."/>
            <person name="Otte J."/>
            <person name="Skaloud P."/>
            <person name="Haon M."/>
            <person name="Grisel S."/>
            <person name="Petersen M."/>
            <person name="Berrin J.G."/>
            <person name="Delaux P.M."/>
            <person name="Dal Grande F."/>
            <person name="Keller J."/>
        </authorList>
    </citation>
    <scope>NUCLEOTIDE SEQUENCE [LARGE SCALE GENOMIC DNA]</scope>
    <source>
        <strain evidence="3 4">SAG 245.80</strain>
    </source>
</reference>
<dbReference type="Pfam" id="PF00254">
    <property type="entry name" value="FKBP_C"/>
    <property type="match status" value="1"/>
</dbReference>
<keyword evidence="1" id="KW-0413">Isomerase</keyword>
<dbReference type="PANTHER" id="PTHR47862:SF2">
    <property type="entry name" value="PEPTIDYLPROLYL ISOMERASE"/>
    <property type="match status" value="1"/>
</dbReference>
<dbReference type="EMBL" id="JALJOU010000097">
    <property type="protein sequence ID" value="KAK9821736.1"/>
    <property type="molecule type" value="Genomic_DNA"/>
</dbReference>
<evidence type="ECO:0000256" key="1">
    <source>
        <dbReference type="PROSITE-ProRule" id="PRU00277"/>
    </source>
</evidence>
<dbReference type="SUPFAM" id="SSF54534">
    <property type="entry name" value="FKBP-like"/>
    <property type="match status" value="1"/>
</dbReference>
<dbReference type="AlphaFoldDB" id="A0AAW1QKU2"/>
<dbReference type="PROSITE" id="PS50059">
    <property type="entry name" value="FKBP_PPIASE"/>
    <property type="match status" value="1"/>
</dbReference>
<dbReference type="Proteomes" id="UP001445335">
    <property type="component" value="Unassembled WGS sequence"/>
</dbReference>
<dbReference type="InterPro" id="IPR044180">
    <property type="entry name" value="FKBP18-like"/>
</dbReference>
<dbReference type="InterPro" id="IPR001179">
    <property type="entry name" value="PPIase_FKBP_dom"/>
</dbReference>
<proteinExistence type="predicted"/>